<dbReference type="GO" id="GO:0008270">
    <property type="term" value="F:zinc ion binding"/>
    <property type="evidence" value="ECO:0007669"/>
    <property type="project" value="UniProtKB-KW"/>
</dbReference>
<reference evidence="3 4" key="1">
    <citation type="submission" date="2023-01" db="EMBL/GenBank/DDBJ databases">
        <authorList>
            <person name="Whitehead M."/>
        </authorList>
    </citation>
    <scope>NUCLEOTIDE SEQUENCE [LARGE SCALE GENOMIC DNA]</scope>
</reference>
<keyword evidence="1" id="KW-0863">Zinc-finger</keyword>
<sequence length="177" mass="19486">MVKIPSDMTVANAKAGVWETVRSKLKNPRAKTIVSGQALIIIPDDANTLEVMKGLENVVEISPRKPRVIIYDVESGITKEELAECLLGQNPELGLTAEDVGCMTPLHKLGPRDGHVVHWVIEAPPNVVIKLENKSVYIGMTSCRCKVHSSTPQCYNCHQYGHTSLRCEQKAPTCRCP</sequence>
<keyword evidence="4" id="KW-1185">Reference proteome</keyword>
<dbReference type="EMBL" id="CARXXK010000002">
    <property type="protein sequence ID" value="CAI6354042.1"/>
    <property type="molecule type" value="Genomic_DNA"/>
</dbReference>
<name>A0AAV0WEC9_9HEMI</name>
<dbReference type="PROSITE" id="PS50158">
    <property type="entry name" value="ZF_CCHC"/>
    <property type="match status" value="1"/>
</dbReference>
<dbReference type="Proteomes" id="UP001160148">
    <property type="component" value="Unassembled WGS sequence"/>
</dbReference>
<organism evidence="3 4">
    <name type="scientific">Macrosiphum euphorbiae</name>
    <name type="common">potato aphid</name>
    <dbReference type="NCBI Taxonomy" id="13131"/>
    <lineage>
        <taxon>Eukaryota</taxon>
        <taxon>Metazoa</taxon>
        <taxon>Ecdysozoa</taxon>
        <taxon>Arthropoda</taxon>
        <taxon>Hexapoda</taxon>
        <taxon>Insecta</taxon>
        <taxon>Pterygota</taxon>
        <taxon>Neoptera</taxon>
        <taxon>Paraneoptera</taxon>
        <taxon>Hemiptera</taxon>
        <taxon>Sternorrhyncha</taxon>
        <taxon>Aphidomorpha</taxon>
        <taxon>Aphidoidea</taxon>
        <taxon>Aphididae</taxon>
        <taxon>Macrosiphini</taxon>
        <taxon>Macrosiphum</taxon>
    </lineage>
</organism>
<comment type="caution">
    <text evidence="3">The sequence shown here is derived from an EMBL/GenBank/DDBJ whole genome shotgun (WGS) entry which is preliminary data.</text>
</comment>
<keyword evidence="1" id="KW-0862">Zinc</keyword>
<dbReference type="AlphaFoldDB" id="A0AAV0WEC9"/>
<proteinExistence type="predicted"/>
<evidence type="ECO:0000259" key="2">
    <source>
        <dbReference type="PROSITE" id="PS50158"/>
    </source>
</evidence>
<accession>A0AAV0WEC9</accession>
<gene>
    <name evidence="3" type="ORF">MEUPH1_LOCUS10093</name>
</gene>
<protein>
    <recommendedName>
        <fullName evidence="2">CCHC-type domain-containing protein</fullName>
    </recommendedName>
</protein>
<feature type="domain" description="CCHC-type" evidence="2">
    <location>
        <begin position="154"/>
        <end position="169"/>
    </location>
</feature>
<evidence type="ECO:0000256" key="1">
    <source>
        <dbReference type="PROSITE-ProRule" id="PRU00047"/>
    </source>
</evidence>
<dbReference type="GO" id="GO:0003676">
    <property type="term" value="F:nucleic acid binding"/>
    <property type="evidence" value="ECO:0007669"/>
    <property type="project" value="InterPro"/>
</dbReference>
<keyword evidence="1" id="KW-0479">Metal-binding</keyword>
<dbReference type="InterPro" id="IPR001878">
    <property type="entry name" value="Znf_CCHC"/>
</dbReference>
<evidence type="ECO:0000313" key="4">
    <source>
        <dbReference type="Proteomes" id="UP001160148"/>
    </source>
</evidence>
<evidence type="ECO:0000313" key="3">
    <source>
        <dbReference type="EMBL" id="CAI6354042.1"/>
    </source>
</evidence>